<evidence type="ECO:0000256" key="1">
    <source>
        <dbReference type="SAM" id="MobiDB-lite"/>
    </source>
</evidence>
<dbReference type="OrthoDB" id="4848684at2759"/>
<dbReference type="AlphaFoldDB" id="E3QQF3"/>
<protein>
    <submittedName>
        <fullName evidence="3">Uncharacterized protein</fullName>
    </submittedName>
</protein>
<organism evidence="4">
    <name type="scientific">Colletotrichum graminicola (strain M1.001 / M2 / FGSC 10212)</name>
    <name type="common">Maize anthracnose fungus</name>
    <name type="synonym">Glomerella graminicola</name>
    <dbReference type="NCBI Taxonomy" id="645133"/>
    <lineage>
        <taxon>Eukaryota</taxon>
        <taxon>Fungi</taxon>
        <taxon>Dikarya</taxon>
        <taxon>Ascomycota</taxon>
        <taxon>Pezizomycotina</taxon>
        <taxon>Sordariomycetes</taxon>
        <taxon>Hypocreomycetidae</taxon>
        <taxon>Glomerellales</taxon>
        <taxon>Glomerellaceae</taxon>
        <taxon>Colletotrichum</taxon>
        <taxon>Colletotrichum graminicola species complex</taxon>
    </lineage>
</organism>
<dbReference type="HOGENOM" id="CLU_1468065_0_0_1"/>
<evidence type="ECO:0000256" key="2">
    <source>
        <dbReference type="SAM" id="SignalP"/>
    </source>
</evidence>
<evidence type="ECO:0000313" key="3">
    <source>
        <dbReference type="EMBL" id="EFQ33091.1"/>
    </source>
</evidence>
<dbReference type="GeneID" id="24413600"/>
<dbReference type="EMBL" id="GG697367">
    <property type="protein sequence ID" value="EFQ33091.1"/>
    <property type="molecule type" value="Genomic_DNA"/>
</dbReference>
<keyword evidence="2" id="KW-0732">Signal</keyword>
<dbReference type="VEuPathDB" id="FungiDB:GLRG_08235"/>
<dbReference type="Proteomes" id="UP000008782">
    <property type="component" value="Unassembled WGS sequence"/>
</dbReference>
<feature type="region of interest" description="Disordered" evidence="1">
    <location>
        <begin position="71"/>
        <end position="95"/>
    </location>
</feature>
<proteinExistence type="predicted"/>
<name>E3QQF3_COLGM</name>
<dbReference type="RefSeq" id="XP_008097111.1">
    <property type="nucleotide sequence ID" value="XM_008098920.1"/>
</dbReference>
<feature type="compositionally biased region" description="Basic and acidic residues" evidence="1">
    <location>
        <begin position="81"/>
        <end position="95"/>
    </location>
</feature>
<keyword evidence="4" id="KW-1185">Reference proteome</keyword>
<sequence length="199" mass="21867">MHLLALGRLALLLAPALVLALPTPKDAKFFNPSDDPFVTDLGKKTGRIGIDIVDPSALRVDPVRVFEGIERSPSKTTSLTKRHDAAPLEEREKEELAAAGTAMDEGKEGARAARRAHVQVDPVEVDVPVVRPSPMVMPAHARHPQDTSPTGDMPKFRPVYDTGEWSCPQRSAWYALEGERFPDEYYLAELSLSQTFGIV</sequence>
<feature type="chain" id="PRO_5003180833" evidence="2">
    <location>
        <begin position="21"/>
        <end position="199"/>
    </location>
</feature>
<evidence type="ECO:0000313" key="4">
    <source>
        <dbReference type="Proteomes" id="UP000008782"/>
    </source>
</evidence>
<gene>
    <name evidence="3" type="ORF">GLRG_08235</name>
</gene>
<accession>E3QQF3</accession>
<reference evidence="4" key="1">
    <citation type="journal article" date="2012" name="Nat. Genet.">
        <title>Lifestyle transitions in plant pathogenic Colletotrichum fungi deciphered by genome and transcriptome analyses.</title>
        <authorList>
            <person name="O'Connell R.J."/>
            <person name="Thon M.R."/>
            <person name="Hacquard S."/>
            <person name="Amyotte S.G."/>
            <person name="Kleemann J."/>
            <person name="Torres M.F."/>
            <person name="Damm U."/>
            <person name="Buiate E.A."/>
            <person name="Epstein L."/>
            <person name="Alkan N."/>
            <person name="Altmueller J."/>
            <person name="Alvarado-Balderrama L."/>
            <person name="Bauser C.A."/>
            <person name="Becker C."/>
            <person name="Birren B.W."/>
            <person name="Chen Z."/>
            <person name="Choi J."/>
            <person name="Crouch J.A."/>
            <person name="Duvick J.P."/>
            <person name="Farman M.A."/>
            <person name="Gan P."/>
            <person name="Heiman D."/>
            <person name="Henrissat B."/>
            <person name="Howard R.J."/>
            <person name="Kabbage M."/>
            <person name="Koch C."/>
            <person name="Kracher B."/>
            <person name="Kubo Y."/>
            <person name="Law A.D."/>
            <person name="Lebrun M.-H."/>
            <person name="Lee Y.-H."/>
            <person name="Miyara I."/>
            <person name="Moore N."/>
            <person name="Neumann U."/>
            <person name="Nordstroem K."/>
            <person name="Panaccione D.G."/>
            <person name="Panstruga R."/>
            <person name="Place M."/>
            <person name="Proctor R.H."/>
            <person name="Prusky D."/>
            <person name="Rech G."/>
            <person name="Reinhardt R."/>
            <person name="Rollins J.A."/>
            <person name="Rounsley S."/>
            <person name="Schardl C.L."/>
            <person name="Schwartz D.C."/>
            <person name="Shenoy N."/>
            <person name="Shirasu K."/>
            <person name="Sikhakolli U.R."/>
            <person name="Stueber K."/>
            <person name="Sukno S.A."/>
            <person name="Sweigard J.A."/>
            <person name="Takano Y."/>
            <person name="Takahara H."/>
            <person name="Trail F."/>
            <person name="van der Does H.C."/>
            <person name="Voll L.M."/>
            <person name="Will I."/>
            <person name="Young S."/>
            <person name="Zeng Q."/>
            <person name="Zhang J."/>
            <person name="Zhou S."/>
            <person name="Dickman M.B."/>
            <person name="Schulze-Lefert P."/>
            <person name="Ver Loren van Themaat E."/>
            <person name="Ma L.-J."/>
            <person name="Vaillancourt L.J."/>
        </authorList>
    </citation>
    <scope>NUCLEOTIDE SEQUENCE [LARGE SCALE GENOMIC DNA]</scope>
    <source>
        <strain evidence="4">M1.001 / M2 / FGSC 10212</strain>
    </source>
</reference>
<feature type="signal peptide" evidence="2">
    <location>
        <begin position="1"/>
        <end position="20"/>
    </location>
</feature>